<dbReference type="NCBIfam" id="TIGR01484">
    <property type="entry name" value="HAD-SF-IIB"/>
    <property type="match status" value="1"/>
</dbReference>
<accession>A0A0R2HER0</accession>
<protein>
    <submittedName>
        <fullName evidence="1">HAD superfamily hydrolase</fullName>
    </submittedName>
</protein>
<dbReference type="PANTHER" id="PTHR10000">
    <property type="entry name" value="PHOSPHOSERINE PHOSPHATASE"/>
    <property type="match status" value="1"/>
</dbReference>
<sequence>MSQKILCVTDLDGTFIKDSIRISDEDLQAYRKLKTFSDFSIATGRSIKEIDYITHNKVSSHHFIAFNGALIEDQNHNILFKKCIPPVTVKKILHFLKQEKLIFDALDGNERIGNFHHEHPERLWNMELKTPADPFHALEHLSIYKFNVRPERAQTSTYVKKLKDTLPECEVYQSGGTRIEITAKNVSKGEALKHISRDYDLIIAIGDSGNDISMFEEASLSFCMSHAPENVKVHATYVVDSFNEAVDHIYELLAQSRKCAHTPLPIL</sequence>
<comment type="caution">
    <text evidence="1">The sequence shown here is derived from an EMBL/GenBank/DDBJ whole genome shotgun (WGS) entry which is preliminary data.</text>
</comment>
<dbReference type="Gene3D" id="3.40.50.1000">
    <property type="entry name" value="HAD superfamily/HAD-like"/>
    <property type="match status" value="1"/>
</dbReference>
<dbReference type="SFLD" id="SFLDS00003">
    <property type="entry name" value="Haloacid_Dehalogenase"/>
    <property type="match status" value="1"/>
</dbReference>
<dbReference type="AlphaFoldDB" id="A0A0R2HER0"/>
<gene>
    <name evidence="1" type="ORF">IV49_GL000158</name>
</gene>
<dbReference type="EMBL" id="JQBL01000001">
    <property type="protein sequence ID" value="KRN51538.1"/>
    <property type="molecule type" value="Genomic_DNA"/>
</dbReference>
<dbReference type="GO" id="GO:0005829">
    <property type="term" value="C:cytosol"/>
    <property type="evidence" value="ECO:0007669"/>
    <property type="project" value="TreeGrafter"/>
</dbReference>
<organism evidence="1 2">
    <name type="scientific">Kandleria vitulina DSM 20405</name>
    <dbReference type="NCBI Taxonomy" id="1410657"/>
    <lineage>
        <taxon>Bacteria</taxon>
        <taxon>Bacillati</taxon>
        <taxon>Bacillota</taxon>
        <taxon>Erysipelotrichia</taxon>
        <taxon>Erysipelotrichales</taxon>
        <taxon>Coprobacillaceae</taxon>
        <taxon>Kandleria</taxon>
    </lineage>
</organism>
<dbReference type="Pfam" id="PF08282">
    <property type="entry name" value="Hydrolase_3"/>
    <property type="match status" value="1"/>
</dbReference>
<dbReference type="Proteomes" id="UP000051841">
    <property type="component" value="Unassembled WGS sequence"/>
</dbReference>
<dbReference type="InterPro" id="IPR006379">
    <property type="entry name" value="HAD-SF_hydro_IIB"/>
</dbReference>
<dbReference type="PATRIC" id="fig|1410657.5.peg.159"/>
<keyword evidence="2" id="KW-1185">Reference proteome</keyword>
<dbReference type="InterPro" id="IPR036412">
    <property type="entry name" value="HAD-like_sf"/>
</dbReference>
<dbReference type="Gene3D" id="3.30.1240.10">
    <property type="match status" value="1"/>
</dbReference>
<reference evidence="1 2" key="1">
    <citation type="journal article" date="2015" name="Genome Announc.">
        <title>Expanding the biotechnology potential of lactobacilli through comparative genomics of 213 strains and associated genera.</title>
        <authorList>
            <person name="Sun Z."/>
            <person name="Harris H.M."/>
            <person name="McCann A."/>
            <person name="Guo C."/>
            <person name="Argimon S."/>
            <person name="Zhang W."/>
            <person name="Yang X."/>
            <person name="Jeffery I.B."/>
            <person name="Cooney J.C."/>
            <person name="Kagawa T.F."/>
            <person name="Liu W."/>
            <person name="Song Y."/>
            <person name="Salvetti E."/>
            <person name="Wrobel A."/>
            <person name="Rasinkangas P."/>
            <person name="Parkhill J."/>
            <person name="Rea M.C."/>
            <person name="O'Sullivan O."/>
            <person name="Ritari J."/>
            <person name="Douillard F.P."/>
            <person name="Paul Ross R."/>
            <person name="Yang R."/>
            <person name="Briner A.E."/>
            <person name="Felis G.E."/>
            <person name="de Vos W.M."/>
            <person name="Barrangou R."/>
            <person name="Klaenhammer T.R."/>
            <person name="Caufield P.W."/>
            <person name="Cui Y."/>
            <person name="Zhang H."/>
            <person name="O'Toole P.W."/>
        </authorList>
    </citation>
    <scope>NUCLEOTIDE SEQUENCE [LARGE SCALE GENOMIC DNA]</scope>
    <source>
        <strain evidence="1 2">DSM 20405</strain>
    </source>
</reference>
<keyword evidence="1" id="KW-0378">Hydrolase</keyword>
<dbReference type="SUPFAM" id="SSF56784">
    <property type="entry name" value="HAD-like"/>
    <property type="match status" value="1"/>
</dbReference>
<dbReference type="PROSITE" id="PS01229">
    <property type="entry name" value="COF_2"/>
    <property type="match status" value="1"/>
</dbReference>
<dbReference type="GO" id="GO:0016791">
    <property type="term" value="F:phosphatase activity"/>
    <property type="evidence" value="ECO:0007669"/>
    <property type="project" value="TreeGrafter"/>
</dbReference>
<name>A0A0R2HER0_9FIRM</name>
<dbReference type="GO" id="GO:0000287">
    <property type="term" value="F:magnesium ion binding"/>
    <property type="evidence" value="ECO:0007669"/>
    <property type="project" value="TreeGrafter"/>
</dbReference>
<dbReference type="SFLD" id="SFLDG01140">
    <property type="entry name" value="C2.B:_Phosphomannomutase_and_P"/>
    <property type="match status" value="1"/>
</dbReference>
<dbReference type="InterPro" id="IPR000150">
    <property type="entry name" value="Cof"/>
</dbReference>
<dbReference type="InterPro" id="IPR023214">
    <property type="entry name" value="HAD_sf"/>
</dbReference>
<dbReference type="NCBIfam" id="TIGR00099">
    <property type="entry name" value="Cof-subfamily"/>
    <property type="match status" value="1"/>
</dbReference>
<dbReference type="PANTHER" id="PTHR10000:SF8">
    <property type="entry name" value="HAD SUPERFAMILY HYDROLASE-LIKE, TYPE 3"/>
    <property type="match status" value="1"/>
</dbReference>
<evidence type="ECO:0000313" key="2">
    <source>
        <dbReference type="Proteomes" id="UP000051841"/>
    </source>
</evidence>
<proteinExistence type="predicted"/>
<evidence type="ECO:0000313" key="1">
    <source>
        <dbReference type="EMBL" id="KRN51538.1"/>
    </source>
</evidence>
<dbReference type="RefSeq" id="WP_031589940.1">
    <property type="nucleotide sequence ID" value="NZ_JQBL01000001.1"/>
</dbReference>